<dbReference type="PANTHER" id="PTHR45339:SF5">
    <property type="entry name" value="HISTIDINE KINASE"/>
    <property type="match status" value="1"/>
</dbReference>
<feature type="domain" description="PAC" evidence="14">
    <location>
        <begin position="9"/>
        <end position="59"/>
    </location>
</feature>
<dbReference type="EC" id="2.7.13.3" evidence="3"/>
<keyword evidence="7" id="KW-0418">Kinase</keyword>
<comment type="caution">
    <text evidence="15">The sequence shown here is derived from an EMBL/GenBank/DDBJ whole genome shotgun (WGS) entry which is preliminary data.</text>
</comment>
<dbReference type="SUPFAM" id="SSF47384">
    <property type="entry name" value="Homodimeric domain of signal transducing histidine kinase"/>
    <property type="match status" value="1"/>
</dbReference>
<dbReference type="PROSITE" id="PS50109">
    <property type="entry name" value="HIS_KIN"/>
    <property type="match status" value="1"/>
</dbReference>
<dbReference type="Pfam" id="PF02518">
    <property type="entry name" value="HATPase_c"/>
    <property type="match status" value="1"/>
</dbReference>
<dbReference type="Pfam" id="PF00512">
    <property type="entry name" value="HisKA"/>
    <property type="match status" value="1"/>
</dbReference>
<evidence type="ECO:0000256" key="7">
    <source>
        <dbReference type="ARBA" id="ARBA00022777"/>
    </source>
</evidence>
<keyword evidence="9" id="KW-0902">Two-component regulatory system</keyword>
<evidence type="ECO:0000256" key="4">
    <source>
        <dbReference type="ARBA" id="ARBA00022553"/>
    </source>
</evidence>
<evidence type="ECO:0000259" key="13">
    <source>
        <dbReference type="PROSITE" id="PS50109"/>
    </source>
</evidence>
<gene>
    <name evidence="15" type="ORF">I5677_01355</name>
</gene>
<dbReference type="EMBL" id="JAEAGR010000001">
    <property type="protein sequence ID" value="MBH1939536.1"/>
    <property type="molecule type" value="Genomic_DNA"/>
</dbReference>
<protein>
    <recommendedName>
        <fullName evidence="12">Circadian input-output histidine kinase CikA</fullName>
        <ecNumber evidence="3">2.7.13.3</ecNumber>
    </recommendedName>
    <alternativeName>
        <fullName evidence="11">Sensory/regulatory protein RpfC</fullName>
    </alternativeName>
</protein>
<evidence type="ECO:0000256" key="8">
    <source>
        <dbReference type="ARBA" id="ARBA00022840"/>
    </source>
</evidence>
<keyword evidence="16" id="KW-1185">Reference proteome</keyword>
<dbReference type="SUPFAM" id="SSF55785">
    <property type="entry name" value="PYP-like sensor domain (PAS domain)"/>
    <property type="match status" value="2"/>
</dbReference>
<keyword evidence="6" id="KW-0547">Nucleotide-binding</keyword>
<name>A0A8J7HA25_9FIRM</name>
<dbReference type="PROSITE" id="PS50113">
    <property type="entry name" value="PAC"/>
    <property type="match status" value="1"/>
</dbReference>
<organism evidence="15 16">
    <name type="scientific">Mobilitalea sibirica</name>
    <dbReference type="NCBI Taxonomy" id="1462919"/>
    <lineage>
        <taxon>Bacteria</taxon>
        <taxon>Bacillati</taxon>
        <taxon>Bacillota</taxon>
        <taxon>Clostridia</taxon>
        <taxon>Lachnospirales</taxon>
        <taxon>Lachnospiraceae</taxon>
        <taxon>Mobilitalea</taxon>
    </lineage>
</organism>
<evidence type="ECO:0000259" key="14">
    <source>
        <dbReference type="PROSITE" id="PS50113"/>
    </source>
</evidence>
<dbReference type="InterPro" id="IPR003661">
    <property type="entry name" value="HisK_dim/P_dom"/>
</dbReference>
<keyword evidence="8" id="KW-0067">ATP-binding</keyword>
<dbReference type="FunFam" id="1.10.287.130:FF:000002">
    <property type="entry name" value="Two-component osmosensing histidine kinase"/>
    <property type="match status" value="1"/>
</dbReference>
<feature type="domain" description="Histidine kinase" evidence="13">
    <location>
        <begin position="207"/>
        <end position="428"/>
    </location>
</feature>
<comment type="similarity">
    <text evidence="2">In the N-terminal section; belongs to the phytochrome family.</text>
</comment>
<accession>A0A8J7HA25</accession>
<evidence type="ECO:0000256" key="12">
    <source>
        <dbReference type="ARBA" id="ARBA00074306"/>
    </source>
</evidence>
<dbReference type="InterPro" id="IPR036097">
    <property type="entry name" value="HisK_dim/P_sf"/>
</dbReference>
<dbReference type="InterPro" id="IPR005467">
    <property type="entry name" value="His_kinase_dom"/>
</dbReference>
<dbReference type="Pfam" id="PF13426">
    <property type="entry name" value="PAS_9"/>
    <property type="match status" value="1"/>
</dbReference>
<dbReference type="CDD" id="cd16922">
    <property type="entry name" value="HATPase_EvgS-ArcB-TorS-like"/>
    <property type="match status" value="1"/>
</dbReference>
<dbReference type="CDD" id="cd00082">
    <property type="entry name" value="HisKA"/>
    <property type="match status" value="1"/>
</dbReference>
<dbReference type="GO" id="GO:0005524">
    <property type="term" value="F:ATP binding"/>
    <property type="evidence" value="ECO:0007669"/>
    <property type="project" value="UniProtKB-KW"/>
</dbReference>
<dbReference type="SMART" id="SM00387">
    <property type="entry name" value="HATPase_c"/>
    <property type="match status" value="1"/>
</dbReference>
<dbReference type="Gene3D" id="3.30.565.10">
    <property type="entry name" value="Histidine kinase-like ATPase, C-terminal domain"/>
    <property type="match status" value="1"/>
</dbReference>
<dbReference type="InterPro" id="IPR036890">
    <property type="entry name" value="HATPase_C_sf"/>
</dbReference>
<dbReference type="AlphaFoldDB" id="A0A8J7HA25"/>
<reference evidence="15" key="1">
    <citation type="submission" date="2020-12" db="EMBL/GenBank/DDBJ databases">
        <title>M. sibirica DSM 26468T genome.</title>
        <authorList>
            <person name="Thieme N."/>
            <person name="Rettenmaier R."/>
            <person name="Zverlov V."/>
            <person name="Liebl W."/>
        </authorList>
    </citation>
    <scope>NUCLEOTIDE SEQUENCE</scope>
    <source>
        <strain evidence="15">DSM 26468</strain>
    </source>
</reference>
<dbReference type="NCBIfam" id="TIGR00229">
    <property type="entry name" value="sensory_box"/>
    <property type="match status" value="1"/>
</dbReference>
<sequence>MQQADISGIFFEATHRRKDGSLLYVEVSSQGADIGGRRILLSVIRDITDRKKAEKELLKSHAKYHSLFMNMNSGYVYFKILNDRSNNPVDLEFIEVNEKFEHFVNMKKENILYKYYSEVFPNSKDIVILQLLQNKDKLNKGESFQVESYYSSIYQKWFSFIVYSPETNKIVTIVSDITKQKQSEIRLIEAKDAAEAANRAKNDFLSNMSHEIRTPINGIMGMLDLTLLTNLEKEQRDKLKIAKECANALTNIVDEILDLAKLESGKISLKEEAFDLLELLEGIIITHLPDAMKKDLKLHSEFDAELPRVLIGDGKKLQQILDNIVDNSIKFTDTGIITLSVNVTEIQQDSINLKFCINDTGIGIAQEDKERIFMSFSQVEGPYTKRYRGVGLGLAITKKLVEIMGGEIKVDSFVGSGSEFYFSLTFRIGDFKRKQQGAITMKEEYLSGSAISEDMLSKDAYDTQMDIENEIDNSFGKGNAFTKDDTCDFTYNELNLHRTELELDLKVIENAIDYHNTEIIECMLDEICEICRGIKEQEIVEAALQVKIKLQDNTVNLFEEIKQLKQLILGRKFLI</sequence>
<keyword evidence="4" id="KW-0597">Phosphoprotein</keyword>
<dbReference type="RefSeq" id="WP_197659751.1">
    <property type="nucleotide sequence ID" value="NZ_JAEAGR010000001.1"/>
</dbReference>
<evidence type="ECO:0000256" key="5">
    <source>
        <dbReference type="ARBA" id="ARBA00022679"/>
    </source>
</evidence>
<evidence type="ECO:0000256" key="2">
    <source>
        <dbReference type="ARBA" id="ARBA00006402"/>
    </source>
</evidence>
<evidence type="ECO:0000256" key="3">
    <source>
        <dbReference type="ARBA" id="ARBA00012438"/>
    </source>
</evidence>
<dbReference type="FunFam" id="3.30.565.10:FF:000010">
    <property type="entry name" value="Sensor histidine kinase RcsC"/>
    <property type="match status" value="1"/>
</dbReference>
<dbReference type="Proteomes" id="UP000623269">
    <property type="component" value="Unassembled WGS sequence"/>
</dbReference>
<dbReference type="PRINTS" id="PR00344">
    <property type="entry name" value="BCTRLSENSOR"/>
</dbReference>
<keyword evidence="5" id="KW-0808">Transferase</keyword>
<evidence type="ECO:0000256" key="10">
    <source>
        <dbReference type="ARBA" id="ARBA00064003"/>
    </source>
</evidence>
<dbReference type="Gene3D" id="3.30.450.20">
    <property type="entry name" value="PAS domain"/>
    <property type="match status" value="2"/>
</dbReference>
<dbReference type="InterPro" id="IPR000700">
    <property type="entry name" value="PAS-assoc_C"/>
</dbReference>
<dbReference type="Gene3D" id="1.10.287.130">
    <property type="match status" value="1"/>
</dbReference>
<evidence type="ECO:0000313" key="15">
    <source>
        <dbReference type="EMBL" id="MBH1939536.1"/>
    </source>
</evidence>
<evidence type="ECO:0000256" key="6">
    <source>
        <dbReference type="ARBA" id="ARBA00022741"/>
    </source>
</evidence>
<dbReference type="PANTHER" id="PTHR45339">
    <property type="entry name" value="HYBRID SIGNAL TRANSDUCTION HISTIDINE KINASE J"/>
    <property type="match status" value="1"/>
</dbReference>
<evidence type="ECO:0000256" key="9">
    <source>
        <dbReference type="ARBA" id="ARBA00023012"/>
    </source>
</evidence>
<dbReference type="InterPro" id="IPR035965">
    <property type="entry name" value="PAS-like_dom_sf"/>
</dbReference>
<evidence type="ECO:0000256" key="1">
    <source>
        <dbReference type="ARBA" id="ARBA00000085"/>
    </source>
</evidence>
<dbReference type="GO" id="GO:0000155">
    <property type="term" value="F:phosphorelay sensor kinase activity"/>
    <property type="evidence" value="ECO:0007669"/>
    <property type="project" value="InterPro"/>
</dbReference>
<dbReference type="SMART" id="SM00388">
    <property type="entry name" value="HisKA"/>
    <property type="match status" value="1"/>
</dbReference>
<dbReference type="InterPro" id="IPR003594">
    <property type="entry name" value="HATPase_dom"/>
</dbReference>
<dbReference type="SUPFAM" id="SSF55874">
    <property type="entry name" value="ATPase domain of HSP90 chaperone/DNA topoisomerase II/histidine kinase"/>
    <property type="match status" value="1"/>
</dbReference>
<proteinExistence type="inferred from homology"/>
<evidence type="ECO:0000256" key="11">
    <source>
        <dbReference type="ARBA" id="ARBA00068150"/>
    </source>
</evidence>
<evidence type="ECO:0000313" key="16">
    <source>
        <dbReference type="Proteomes" id="UP000623269"/>
    </source>
</evidence>
<dbReference type="InterPro" id="IPR000014">
    <property type="entry name" value="PAS"/>
</dbReference>
<comment type="subunit">
    <text evidence="10">At low DSF concentrations, interacts with RpfF.</text>
</comment>
<comment type="catalytic activity">
    <reaction evidence="1">
        <text>ATP + protein L-histidine = ADP + protein N-phospho-L-histidine.</text>
        <dbReference type="EC" id="2.7.13.3"/>
    </reaction>
</comment>
<dbReference type="InterPro" id="IPR004358">
    <property type="entry name" value="Sig_transdc_His_kin-like_C"/>
</dbReference>